<dbReference type="GO" id="GO:0005886">
    <property type="term" value="C:plasma membrane"/>
    <property type="evidence" value="ECO:0007669"/>
    <property type="project" value="UniProtKB-SubCell"/>
</dbReference>
<dbReference type="InterPro" id="IPR031424">
    <property type="entry name" value="QVR-like"/>
</dbReference>
<evidence type="ECO:0000256" key="7">
    <source>
        <dbReference type="ARBA" id="ARBA00023180"/>
    </source>
</evidence>
<evidence type="ECO:0000256" key="12">
    <source>
        <dbReference type="ARBA" id="ARBA00045788"/>
    </source>
</evidence>
<keyword evidence="3" id="KW-1003">Cell membrane</keyword>
<organism evidence="15 16">
    <name type="scientific">Plectus sambesii</name>
    <dbReference type="NCBI Taxonomy" id="2011161"/>
    <lineage>
        <taxon>Eukaryota</taxon>
        <taxon>Metazoa</taxon>
        <taxon>Ecdysozoa</taxon>
        <taxon>Nematoda</taxon>
        <taxon>Chromadorea</taxon>
        <taxon>Plectida</taxon>
        <taxon>Plectina</taxon>
        <taxon>Plectoidea</taxon>
        <taxon>Plectidae</taxon>
        <taxon>Plectus</taxon>
    </lineage>
</organism>
<evidence type="ECO:0000256" key="9">
    <source>
        <dbReference type="ARBA" id="ARBA00044499"/>
    </source>
</evidence>
<evidence type="ECO:0000313" key="15">
    <source>
        <dbReference type="Proteomes" id="UP000887566"/>
    </source>
</evidence>
<dbReference type="Proteomes" id="UP000887566">
    <property type="component" value="Unplaced"/>
</dbReference>
<protein>
    <recommendedName>
        <fullName evidence="10">UPAR/Ly6 domain-containing protein qvr</fullName>
    </recommendedName>
    <alternativeName>
        <fullName evidence="11">Protein quiver</fullName>
    </alternativeName>
    <alternativeName>
        <fullName evidence="8">Protein sleepless</fullName>
    </alternativeName>
</protein>
<feature type="signal peptide" evidence="14">
    <location>
        <begin position="1"/>
        <end position="31"/>
    </location>
</feature>
<evidence type="ECO:0000256" key="2">
    <source>
        <dbReference type="ARBA" id="ARBA00010522"/>
    </source>
</evidence>
<keyword evidence="4 14" id="KW-0732">Signal</keyword>
<dbReference type="PANTHER" id="PTHR33562:SF31">
    <property type="entry name" value="PROTEIN QUIVER"/>
    <property type="match status" value="1"/>
</dbReference>
<dbReference type="GO" id="GO:0030431">
    <property type="term" value="P:sleep"/>
    <property type="evidence" value="ECO:0007669"/>
    <property type="project" value="InterPro"/>
</dbReference>
<evidence type="ECO:0000313" key="16">
    <source>
        <dbReference type="WBParaSite" id="PSAMB.scaffold3496size18042.g21629.t1"/>
    </source>
</evidence>
<evidence type="ECO:0000256" key="11">
    <source>
        <dbReference type="ARBA" id="ARBA00044561"/>
    </source>
</evidence>
<evidence type="ECO:0000256" key="6">
    <source>
        <dbReference type="ARBA" id="ARBA00023157"/>
    </source>
</evidence>
<reference evidence="16" key="1">
    <citation type="submission" date="2022-11" db="UniProtKB">
        <authorList>
            <consortium name="WormBaseParasite"/>
        </authorList>
    </citation>
    <scope>IDENTIFICATION</scope>
</reference>
<comment type="similarity">
    <text evidence="2">Belongs to the quiver family.</text>
</comment>
<dbReference type="WBParaSite" id="PSAMB.scaffold3496size18042.g21629.t1">
    <property type="protein sequence ID" value="PSAMB.scaffold3496size18042.g21629.t1"/>
    <property type="gene ID" value="PSAMB.scaffold3496size18042.g21629"/>
</dbReference>
<evidence type="ECO:0000256" key="1">
    <source>
        <dbReference type="ARBA" id="ARBA00004471"/>
    </source>
</evidence>
<evidence type="ECO:0000256" key="5">
    <source>
        <dbReference type="ARBA" id="ARBA00023108"/>
    </source>
</evidence>
<accession>A0A914W819</accession>
<name>A0A914W819_9BILA</name>
<dbReference type="GO" id="GO:0045121">
    <property type="term" value="C:membrane raft"/>
    <property type="evidence" value="ECO:0007669"/>
    <property type="project" value="UniProtKB-SubCell"/>
</dbReference>
<dbReference type="AlphaFoldDB" id="A0A914W819"/>
<evidence type="ECO:0000256" key="10">
    <source>
        <dbReference type="ARBA" id="ARBA00044524"/>
    </source>
</evidence>
<evidence type="ECO:0000256" key="3">
    <source>
        <dbReference type="ARBA" id="ARBA00022475"/>
    </source>
</evidence>
<evidence type="ECO:0000256" key="14">
    <source>
        <dbReference type="SAM" id="SignalP"/>
    </source>
</evidence>
<comment type="subunit">
    <text evidence="13">Interacts (via loop 2 of the three-fingered Ly-6 domain) with Sh/shaker; this interaction may stabilize both components of the complex and may be required for targeting or retention of Sh/shaker to neural cell projections. Interacts (via loop 2 of the three-fingered Ly-6 domain) with nAChRalpha3 and potentially other nicotinic acetylcholine receptors; this interaction is required for antagonism of nicotinic acetylcholine receptors.</text>
</comment>
<dbReference type="InterPro" id="IPR050975">
    <property type="entry name" value="Sleep_regulator"/>
</dbReference>
<evidence type="ECO:0000256" key="4">
    <source>
        <dbReference type="ARBA" id="ARBA00022729"/>
    </source>
</evidence>
<sequence>MSGATAFARYFCKPLFWLLLDAIITISPIQAQTACRDDVQCYACDSRKDTNCGAHWNETLVMQDPPLITLCRKGCCLKMVFESDDESESYVLRACTSNPDIMVETHLKSTGCIGHWKSKAKMCLCSAPRCNTAVSLTPPMQAIALFSASLSSVVSSIFLSFPP</sequence>
<keyword evidence="6" id="KW-1015">Disulfide bond</keyword>
<proteinExistence type="inferred from homology"/>
<evidence type="ECO:0000256" key="13">
    <source>
        <dbReference type="ARBA" id="ARBA00046769"/>
    </source>
</evidence>
<keyword evidence="3" id="KW-0472">Membrane</keyword>
<comment type="function">
    <text evidence="12">Bifunctional regulator of neuronal activity in the mushroom body, and possibly other regions of the brain, that acts as a signaling molecule required for homeostatic regulation of sleep under normal conditions and after sleep deprivation. Reduces neuronal excitability by enhancing Sh/shaker K(+) channel activity; possibly by stabilizing Sh/shaker to increase protein levels, accelerating its activation kinetics, slowing C-type inactivation and enhancing recovery from inactivation. Specifically affects the A-type K(+) current. Antagonizes nicotinic acetylcholine receptors (nAChRs) to reduce synaptic transmission, possibly by preventing their localization to the cell surface. Required for regulation of neuromuscular excitability and plasticity at neuromuscular junctions.</text>
</comment>
<dbReference type="PANTHER" id="PTHR33562">
    <property type="entry name" value="ATILLA, ISOFORM B-RELATED-RELATED"/>
    <property type="match status" value="1"/>
</dbReference>
<keyword evidence="15" id="KW-1185">Reference proteome</keyword>
<keyword evidence="7" id="KW-0325">Glycoprotein</keyword>
<keyword evidence="5" id="KW-0090">Biological rhythms</keyword>
<dbReference type="GO" id="GO:0032222">
    <property type="term" value="P:regulation of synaptic transmission, cholinergic"/>
    <property type="evidence" value="ECO:0007669"/>
    <property type="project" value="InterPro"/>
</dbReference>
<comment type="subcellular location">
    <subcellularLocation>
        <location evidence="1">Cell membrane</location>
        <topology evidence="1">Lipid-anchor</topology>
        <topology evidence="1">GPI-anchor</topology>
        <orientation evidence="1">Extracellular side</orientation>
    </subcellularLocation>
    <subcellularLocation>
        <location evidence="9">Membrane raft</location>
        <topology evidence="9">Lipid-anchor</topology>
        <topology evidence="9">GPI-anchor</topology>
        <orientation evidence="9">Extracellular side</orientation>
    </subcellularLocation>
</comment>
<feature type="chain" id="PRO_5037334041" description="UPAR/Ly6 domain-containing protein qvr" evidence="14">
    <location>
        <begin position="32"/>
        <end position="163"/>
    </location>
</feature>
<dbReference type="GO" id="GO:0048511">
    <property type="term" value="P:rhythmic process"/>
    <property type="evidence" value="ECO:0007669"/>
    <property type="project" value="UniProtKB-KW"/>
</dbReference>
<dbReference type="Pfam" id="PF17064">
    <property type="entry name" value="QVR"/>
    <property type="match status" value="1"/>
</dbReference>
<evidence type="ECO:0000256" key="8">
    <source>
        <dbReference type="ARBA" id="ARBA00031037"/>
    </source>
</evidence>